<dbReference type="RefSeq" id="WP_009283528.1">
    <property type="nucleotide sequence ID" value="NZ_CAIT01000007.1"/>
</dbReference>
<dbReference type="OrthoDB" id="9865719at2"/>
<dbReference type="Proteomes" id="UP000009309">
    <property type="component" value="Unassembled WGS sequence"/>
</dbReference>
<comment type="caution">
    <text evidence="1">The sequence shown here is derived from an EMBL/GenBank/DDBJ whole genome shotgun (WGS) entry which is preliminary data.</text>
</comment>
<proteinExistence type="predicted"/>
<accession>I2GM26</accession>
<reference evidence="1 2" key="1">
    <citation type="journal article" date="2012" name="J. Bacteriol.">
        <title>Genome Sequence of the Filamentous Bacterium Fibrisoma limi BUZ 3T.</title>
        <authorList>
            <person name="Filippini M."/>
            <person name="Qi W."/>
            <person name="Jaenicke S."/>
            <person name="Goesmann A."/>
            <person name="Smits T.H."/>
            <person name="Bagheri H.C."/>
        </authorList>
    </citation>
    <scope>NUCLEOTIDE SEQUENCE [LARGE SCALE GENOMIC DNA]</scope>
    <source>
        <strain evidence="2">BUZ 3T</strain>
    </source>
</reference>
<organism evidence="1 2">
    <name type="scientific">Fibrisoma limi BUZ 3</name>
    <dbReference type="NCBI Taxonomy" id="1185876"/>
    <lineage>
        <taxon>Bacteria</taxon>
        <taxon>Pseudomonadati</taxon>
        <taxon>Bacteroidota</taxon>
        <taxon>Cytophagia</taxon>
        <taxon>Cytophagales</taxon>
        <taxon>Spirosomataceae</taxon>
        <taxon>Fibrisoma</taxon>
    </lineage>
</organism>
<dbReference type="EMBL" id="CAIT01000007">
    <property type="protein sequence ID" value="CCH54952.1"/>
    <property type="molecule type" value="Genomic_DNA"/>
</dbReference>
<evidence type="ECO:0008006" key="3">
    <source>
        <dbReference type="Google" id="ProtNLM"/>
    </source>
</evidence>
<sequence>MGALADKANDLIGRSRAEFQCNQVINQIFFDKKDAGKLAKDYLSWGVETSLPAEGVVVVGKDGAHVGVFVNENEFVHSSTRQFQVIKVGKDQLPWVFPQGWVYRKER</sequence>
<evidence type="ECO:0000313" key="1">
    <source>
        <dbReference type="EMBL" id="CCH54952.1"/>
    </source>
</evidence>
<name>I2GM26_9BACT</name>
<keyword evidence="2" id="KW-1185">Reference proteome</keyword>
<evidence type="ECO:0000313" key="2">
    <source>
        <dbReference type="Proteomes" id="UP000009309"/>
    </source>
</evidence>
<protein>
    <recommendedName>
        <fullName evidence="3">NlpC/P60 domain-containing protein</fullName>
    </recommendedName>
</protein>
<gene>
    <name evidence="1" type="ORF">BN8_04176</name>
</gene>
<dbReference type="STRING" id="1185876.BN8_04176"/>
<dbReference type="AlphaFoldDB" id="I2GM26"/>